<evidence type="ECO:0000259" key="14">
    <source>
        <dbReference type="Pfam" id="PF20511"/>
    </source>
</evidence>
<dbReference type="GO" id="GO:0004476">
    <property type="term" value="F:mannose-6-phosphate isomerase activity"/>
    <property type="evidence" value="ECO:0007669"/>
    <property type="project" value="UniProtKB-EC"/>
</dbReference>
<evidence type="ECO:0000256" key="3">
    <source>
        <dbReference type="ARBA" id="ARBA00002564"/>
    </source>
</evidence>
<dbReference type="EMBL" id="KB706127">
    <property type="protein sequence ID" value="EMR69179.1"/>
    <property type="molecule type" value="Genomic_DNA"/>
</dbReference>
<dbReference type="AlphaFoldDB" id="M7SRS9"/>
<dbReference type="eggNOG" id="KOG2757">
    <property type="taxonomic scope" value="Eukaryota"/>
</dbReference>
<proteinExistence type="inferred from homology"/>
<keyword evidence="13" id="KW-1133">Transmembrane helix</keyword>
<organism evidence="15 16">
    <name type="scientific">Eutypa lata (strain UCR-EL1)</name>
    <name type="common">Grapevine dieback disease fungus</name>
    <name type="synonym">Eutypa armeniacae</name>
    <dbReference type="NCBI Taxonomy" id="1287681"/>
    <lineage>
        <taxon>Eukaryota</taxon>
        <taxon>Fungi</taxon>
        <taxon>Dikarya</taxon>
        <taxon>Ascomycota</taxon>
        <taxon>Pezizomycotina</taxon>
        <taxon>Sordariomycetes</taxon>
        <taxon>Xylariomycetidae</taxon>
        <taxon>Xylariales</taxon>
        <taxon>Diatrypaceae</taxon>
        <taxon>Eutypa</taxon>
    </lineage>
</organism>
<evidence type="ECO:0000256" key="6">
    <source>
        <dbReference type="ARBA" id="ARBA00011956"/>
    </source>
</evidence>
<feature type="transmembrane region" description="Helical" evidence="13">
    <location>
        <begin position="411"/>
        <end position="435"/>
    </location>
</feature>
<evidence type="ECO:0000256" key="13">
    <source>
        <dbReference type="SAM" id="Phobius"/>
    </source>
</evidence>
<dbReference type="STRING" id="1287681.M7SRS9"/>
<comment type="function">
    <text evidence="3">Involved in the synthesis of the GDP-mannose and dolichol-phosphate-mannose required for a number of critical mannosyl transfer reactions.</text>
</comment>
<dbReference type="Proteomes" id="UP000012174">
    <property type="component" value="Unassembled WGS sequence"/>
</dbReference>
<dbReference type="SUPFAM" id="SSF51182">
    <property type="entry name" value="RmlC-like cupins"/>
    <property type="match status" value="1"/>
</dbReference>
<dbReference type="Gene3D" id="2.60.120.10">
    <property type="entry name" value="Jelly Rolls"/>
    <property type="match status" value="2"/>
</dbReference>
<evidence type="ECO:0000256" key="8">
    <source>
        <dbReference type="ARBA" id="ARBA00022723"/>
    </source>
</evidence>
<dbReference type="GO" id="GO:0005975">
    <property type="term" value="P:carbohydrate metabolic process"/>
    <property type="evidence" value="ECO:0007669"/>
    <property type="project" value="InterPro"/>
</dbReference>
<evidence type="ECO:0000256" key="9">
    <source>
        <dbReference type="ARBA" id="ARBA00022833"/>
    </source>
</evidence>
<keyword evidence="8" id="KW-0479">Metal-binding</keyword>
<keyword evidence="16" id="KW-1185">Reference proteome</keyword>
<dbReference type="OrthoDB" id="6605218at2759"/>
<dbReference type="GO" id="GO:0008270">
    <property type="term" value="F:zinc ion binding"/>
    <property type="evidence" value="ECO:0007669"/>
    <property type="project" value="InterPro"/>
</dbReference>
<keyword evidence="10 15" id="KW-0413">Isomerase</keyword>
<dbReference type="Pfam" id="PF20511">
    <property type="entry name" value="PMI_typeI_cat"/>
    <property type="match status" value="1"/>
</dbReference>
<feature type="domain" description="Phosphomannose isomerase type I catalytic" evidence="14">
    <location>
        <begin position="6"/>
        <end position="153"/>
    </location>
</feature>
<evidence type="ECO:0000256" key="2">
    <source>
        <dbReference type="ARBA" id="ARBA00001947"/>
    </source>
</evidence>
<comment type="cofactor">
    <cofactor evidence="2">
        <name>Zn(2+)</name>
        <dbReference type="ChEBI" id="CHEBI:29105"/>
    </cofactor>
</comment>
<evidence type="ECO:0000256" key="1">
    <source>
        <dbReference type="ARBA" id="ARBA00000757"/>
    </source>
</evidence>
<dbReference type="InterPro" id="IPR014710">
    <property type="entry name" value="RmlC-like_jellyroll"/>
</dbReference>
<dbReference type="PANTHER" id="PTHR10309">
    <property type="entry name" value="MANNOSE-6-PHOSPHATE ISOMERASE"/>
    <property type="match status" value="1"/>
</dbReference>
<dbReference type="CDD" id="cd07011">
    <property type="entry name" value="cupin_PMI_type_I_N"/>
    <property type="match status" value="1"/>
</dbReference>
<accession>M7SRS9</accession>
<dbReference type="HOGENOM" id="CLU_026967_0_1_1"/>
<dbReference type="InterPro" id="IPR046457">
    <property type="entry name" value="PMI_typeI_cat"/>
</dbReference>
<dbReference type="KEGG" id="ela:UCREL1_3806"/>
<dbReference type="PRINTS" id="PR00714">
    <property type="entry name" value="MAN6PISMRASE"/>
</dbReference>
<keyword evidence="13" id="KW-0472">Membrane</keyword>
<dbReference type="NCBIfam" id="TIGR00218">
    <property type="entry name" value="manA"/>
    <property type="match status" value="1"/>
</dbReference>
<keyword evidence="9" id="KW-0862">Zinc</keyword>
<dbReference type="InterPro" id="IPR011051">
    <property type="entry name" value="RmlC_Cupin_sf"/>
</dbReference>
<dbReference type="InterPro" id="IPR001250">
    <property type="entry name" value="Man6P_Isoase-1"/>
</dbReference>
<dbReference type="OMA" id="ISKKCHA"/>
<dbReference type="UniPathway" id="UPA00126">
    <property type="reaction ID" value="UER00423"/>
</dbReference>
<comment type="similarity">
    <text evidence="5">Belongs to the mannose-6-phosphate isomerase type 1 family.</text>
</comment>
<dbReference type="Gene3D" id="1.10.441.10">
    <property type="entry name" value="Phosphomannose Isomerase, domain 2"/>
    <property type="match status" value="1"/>
</dbReference>
<evidence type="ECO:0000256" key="10">
    <source>
        <dbReference type="ARBA" id="ARBA00023235"/>
    </source>
</evidence>
<comment type="pathway">
    <text evidence="4">Nucleotide-sugar biosynthesis; GDP-alpha-D-mannose biosynthesis; alpha-D-mannose 1-phosphate from D-fructose 6-phosphate: step 1/2.</text>
</comment>
<sequence>MSHQLVFQLSGTCNNYPWGKVGKQSLAAQLCEKTPGTDFEIKNDEYYSEMWFGDYPDFPARKLDTGELLKDVLQRHKEELLGKKVIEQLGGQLPYLPKILSIAKALPLQIHPNKELASKLHQKDPNNFTDPNHKPEIALALGKFEVFTGFKPLSQIEPLFKLQALQQFVPSQQGGQWSDEILRNVTRNLLKADLDTVKKVQTELLRVSKDQLGEASYILELLPRLQDQYGPKDTGSLVALLCMNYLVFNAGDAVYIPADGIHAYLSGDIVECMARSNNVLNTGFCPPADRNSADLFADTLSFKAHSRDDVFLPSQKTEKSRNGKTVVYRPPMSEFDMLKMDLGAGESDVLAPSDGPGVLIVTAGKGVLHAEGLDFQLKEGFIFYVAPGVTVNLVENKNNFSHQAASRSSDIIIIIIIVIVIMEAVGFASSILTFLDVSCKVVRGTYEIRNAVSGATVENTHVGIIAQDLEEVTSKLNADPRKIGDPKLIEISKKCHALSQDLSKLLRKLQAKDDSRRESFKAAWAVMRKQSDVKKLEERLDRYRSEIELRLLSLIW</sequence>
<evidence type="ECO:0000313" key="15">
    <source>
        <dbReference type="EMBL" id="EMR69179.1"/>
    </source>
</evidence>
<dbReference type="GO" id="GO:0009298">
    <property type="term" value="P:GDP-mannose biosynthetic process"/>
    <property type="evidence" value="ECO:0007669"/>
    <property type="project" value="UniProtKB-UniPathway"/>
</dbReference>
<dbReference type="EC" id="5.3.1.8" evidence="6"/>
<evidence type="ECO:0000256" key="7">
    <source>
        <dbReference type="ARBA" id="ARBA00018236"/>
    </source>
</evidence>
<name>M7SRS9_EUTLA</name>
<gene>
    <name evidence="15" type="ORF">UCREL1_3806</name>
</gene>
<dbReference type="InterPro" id="IPR016305">
    <property type="entry name" value="Mannose-6-P_Isomerase"/>
</dbReference>
<protein>
    <recommendedName>
        <fullName evidence="7">Mannose-6-phosphate isomerase</fullName>
        <ecNumber evidence="6">5.3.1.8</ecNumber>
    </recommendedName>
    <alternativeName>
        <fullName evidence="11">Phosphohexomutase</fullName>
    </alternativeName>
    <alternativeName>
        <fullName evidence="12">Phosphomannose isomerase</fullName>
    </alternativeName>
</protein>
<evidence type="ECO:0000256" key="11">
    <source>
        <dbReference type="ARBA" id="ARBA00029741"/>
    </source>
</evidence>
<evidence type="ECO:0000256" key="12">
    <source>
        <dbReference type="ARBA" id="ARBA00030762"/>
    </source>
</evidence>
<evidence type="ECO:0000313" key="16">
    <source>
        <dbReference type="Proteomes" id="UP000012174"/>
    </source>
</evidence>
<dbReference type="GO" id="GO:0005829">
    <property type="term" value="C:cytosol"/>
    <property type="evidence" value="ECO:0007669"/>
    <property type="project" value="TreeGrafter"/>
</dbReference>
<evidence type="ECO:0000256" key="4">
    <source>
        <dbReference type="ARBA" id="ARBA00004666"/>
    </source>
</evidence>
<comment type="catalytic activity">
    <reaction evidence="1">
        <text>D-mannose 6-phosphate = D-fructose 6-phosphate</text>
        <dbReference type="Rhea" id="RHEA:12356"/>
        <dbReference type="ChEBI" id="CHEBI:58735"/>
        <dbReference type="ChEBI" id="CHEBI:61527"/>
        <dbReference type="EC" id="5.3.1.8"/>
    </reaction>
</comment>
<evidence type="ECO:0000256" key="5">
    <source>
        <dbReference type="ARBA" id="ARBA00010772"/>
    </source>
</evidence>
<keyword evidence="13" id="KW-0812">Transmembrane</keyword>
<dbReference type="PANTHER" id="PTHR10309:SF4">
    <property type="entry name" value="MANNOSE-6-PHOSPHATE ISOMERASE"/>
    <property type="match status" value="1"/>
</dbReference>
<reference evidence="16" key="1">
    <citation type="journal article" date="2013" name="Genome Announc.">
        <title>Draft genome sequence of the grapevine dieback fungus Eutypa lata UCR-EL1.</title>
        <authorList>
            <person name="Blanco-Ulate B."/>
            <person name="Rolshausen P.E."/>
            <person name="Cantu D."/>
        </authorList>
    </citation>
    <scope>NUCLEOTIDE SEQUENCE [LARGE SCALE GENOMIC DNA]</scope>
    <source>
        <strain evidence="16">UCR-EL1</strain>
    </source>
</reference>